<proteinExistence type="predicted"/>
<reference evidence="2" key="1">
    <citation type="submission" date="2021-10" db="EMBL/GenBank/DDBJ databases">
        <authorList>
            <person name="Piombo E."/>
        </authorList>
    </citation>
    <scope>NUCLEOTIDE SEQUENCE</scope>
</reference>
<comment type="caution">
    <text evidence="2">The sequence shown here is derived from an EMBL/GenBank/DDBJ whole genome shotgun (WGS) entry which is preliminary data.</text>
</comment>
<dbReference type="EMBL" id="CABFNQ020000652">
    <property type="protein sequence ID" value="CAH0021110.1"/>
    <property type="molecule type" value="Genomic_DNA"/>
</dbReference>
<gene>
    <name evidence="2" type="ORF">CRHIZ90672A_00013328</name>
</gene>
<organism evidence="2 3">
    <name type="scientific">Clonostachys rhizophaga</name>
    <dbReference type="NCBI Taxonomy" id="160324"/>
    <lineage>
        <taxon>Eukaryota</taxon>
        <taxon>Fungi</taxon>
        <taxon>Dikarya</taxon>
        <taxon>Ascomycota</taxon>
        <taxon>Pezizomycotina</taxon>
        <taxon>Sordariomycetes</taxon>
        <taxon>Hypocreomycetidae</taxon>
        <taxon>Hypocreales</taxon>
        <taxon>Bionectriaceae</taxon>
        <taxon>Clonostachys</taxon>
    </lineage>
</organism>
<dbReference type="OrthoDB" id="4986691at2759"/>
<evidence type="ECO:0000313" key="3">
    <source>
        <dbReference type="Proteomes" id="UP000696573"/>
    </source>
</evidence>
<evidence type="ECO:0000313" key="2">
    <source>
        <dbReference type="EMBL" id="CAH0021110.1"/>
    </source>
</evidence>
<evidence type="ECO:0000256" key="1">
    <source>
        <dbReference type="SAM" id="MobiDB-lite"/>
    </source>
</evidence>
<feature type="region of interest" description="Disordered" evidence="1">
    <location>
        <begin position="141"/>
        <end position="163"/>
    </location>
</feature>
<sequence>MQASYHDHQAKAMLTKIAKQMAAEAALPEWLPPILQDLLIWEAIKTKFGLSFNRFACILLEQDANHFRDYYSQHTIAVGHCLPLLAKTLLRMTEGGASDLVNNLEDGKSPRGGFRDLRRGGSLLVHPKQIRLIEAIFQSKPQKGLDQQQKVNHGQGSPTRLRS</sequence>
<dbReference type="AlphaFoldDB" id="A0A9N9VCN4"/>
<keyword evidence="3" id="KW-1185">Reference proteome</keyword>
<dbReference type="Proteomes" id="UP000696573">
    <property type="component" value="Unassembled WGS sequence"/>
</dbReference>
<name>A0A9N9VCN4_9HYPO</name>
<accession>A0A9N9VCN4</accession>
<protein>
    <submittedName>
        <fullName evidence="2">Uncharacterized protein</fullName>
    </submittedName>
</protein>